<dbReference type="EMBL" id="BAAAZX010000014">
    <property type="protein sequence ID" value="GAA4003276.1"/>
    <property type="molecule type" value="Genomic_DNA"/>
</dbReference>
<evidence type="ECO:0000313" key="2">
    <source>
        <dbReference type="EMBL" id="GAA4003276.1"/>
    </source>
</evidence>
<dbReference type="Gene3D" id="3.10.450.50">
    <property type="match status" value="1"/>
</dbReference>
<organism evidence="2 3">
    <name type="scientific">Streptomyces plumbiresistens</name>
    <dbReference type="NCBI Taxonomy" id="511811"/>
    <lineage>
        <taxon>Bacteria</taxon>
        <taxon>Bacillati</taxon>
        <taxon>Actinomycetota</taxon>
        <taxon>Actinomycetes</taxon>
        <taxon>Kitasatosporales</taxon>
        <taxon>Streptomycetaceae</taxon>
        <taxon>Streptomyces</taxon>
    </lineage>
</organism>
<feature type="domain" description="DUF4440" evidence="1">
    <location>
        <begin position="13"/>
        <end position="120"/>
    </location>
</feature>
<dbReference type="Proteomes" id="UP001500456">
    <property type="component" value="Unassembled WGS sequence"/>
</dbReference>
<evidence type="ECO:0000259" key="1">
    <source>
        <dbReference type="Pfam" id="PF14534"/>
    </source>
</evidence>
<reference evidence="3" key="1">
    <citation type="journal article" date="2019" name="Int. J. Syst. Evol. Microbiol.">
        <title>The Global Catalogue of Microorganisms (GCM) 10K type strain sequencing project: providing services to taxonomists for standard genome sequencing and annotation.</title>
        <authorList>
            <consortium name="The Broad Institute Genomics Platform"/>
            <consortium name="The Broad Institute Genome Sequencing Center for Infectious Disease"/>
            <person name="Wu L."/>
            <person name="Ma J."/>
        </authorList>
    </citation>
    <scope>NUCLEOTIDE SEQUENCE [LARGE SCALE GENOMIC DNA]</scope>
    <source>
        <strain evidence="3">JCM 16924</strain>
    </source>
</reference>
<dbReference type="InterPro" id="IPR027843">
    <property type="entry name" value="DUF4440"/>
</dbReference>
<gene>
    <name evidence="2" type="ORF">GCM10022232_47930</name>
</gene>
<dbReference type="SUPFAM" id="SSF54427">
    <property type="entry name" value="NTF2-like"/>
    <property type="match status" value="1"/>
</dbReference>
<evidence type="ECO:0000313" key="3">
    <source>
        <dbReference type="Proteomes" id="UP001500456"/>
    </source>
</evidence>
<dbReference type="Pfam" id="PF14534">
    <property type="entry name" value="DUF4440"/>
    <property type="match status" value="1"/>
</dbReference>
<dbReference type="InterPro" id="IPR032710">
    <property type="entry name" value="NTF2-like_dom_sf"/>
</dbReference>
<protein>
    <recommendedName>
        <fullName evidence="1">DUF4440 domain-containing protein</fullName>
    </recommendedName>
</protein>
<dbReference type="CDD" id="cd00531">
    <property type="entry name" value="NTF2_like"/>
    <property type="match status" value="1"/>
</dbReference>
<name>A0ABP7RX02_9ACTN</name>
<accession>A0ABP7RX02</accession>
<sequence length="132" mass="14760">MTNNNSTADAVGVVEAYMQALQIKDTDTILRLYADEAEIIPENLPSLRGRDAVDSFYASTFAAIGMEVNVEVVSTEVYDEIAIVRSEQPVTVIAVADGTRTHAYFRELFVLRRTPDGWRIHKYMFSQNPAQA</sequence>
<dbReference type="RefSeq" id="WP_266444012.1">
    <property type="nucleotide sequence ID" value="NZ_BAAAZX010000014.1"/>
</dbReference>
<proteinExistence type="predicted"/>
<keyword evidence="3" id="KW-1185">Reference proteome</keyword>
<comment type="caution">
    <text evidence="2">The sequence shown here is derived from an EMBL/GenBank/DDBJ whole genome shotgun (WGS) entry which is preliminary data.</text>
</comment>